<keyword evidence="1" id="KW-0732">Signal</keyword>
<organism evidence="2">
    <name type="scientific">Proboscia inermis</name>
    <dbReference type="NCBI Taxonomy" id="420281"/>
    <lineage>
        <taxon>Eukaryota</taxon>
        <taxon>Sar</taxon>
        <taxon>Stramenopiles</taxon>
        <taxon>Ochrophyta</taxon>
        <taxon>Bacillariophyta</taxon>
        <taxon>Coscinodiscophyceae</taxon>
        <taxon>Rhizosoleniophycidae</taxon>
        <taxon>Rhizosoleniales</taxon>
        <taxon>Rhizosoleniaceae</taxon>
        <taxon>Proboscia</taxon>
    </lineage>
</organism>
<evidence type="ECO:0000313" key="2">
    <source>
        <dbReference type="EMBL" id="CAD8412215.1"/>
    </source>
</evidence>
<gene>
    <name evidence="2" type="ORF">PINE0816_LOCUS8340</name>
</gene>
<name>A0A7S0C4D6_9STRA</name>
<dbReference type="EMBL" id="HBEL01017511">
    <property type="protein sequence ID" value="CAD8412215.1"/>
    <property type="molecule type" value="Transcribed_RNA"/>
</dbReference>
<proteinExistence type="predicted"/>
<feature type="chain" id="PRO_5031527309" description="High light inducible protein" evidence="1">
    <location>
        <begin position="19"/>
        <end position="187"/>
    </location>
</feature>
<sequence>MKCSIFLIATGLMPFTSSFSTNSYKSTFVRPARTQLFSEEPSTGTTKTAKEVAAEIDAEEKGMLEPGQLPTLKNNLYNEDEKFAGDDDWIPSSQPQKIPGRKVLSDIELAAQVADLRKLEEMWRKERVLKEYEDARILGWTGMAEMYNSRYAMFFLVVGLLTEYWTGVTIPGQVEEMLRIGGFIGLD</sequence>
<protein>
    <recommendedName>
        <fullName evidence="3">High light inducible protein</fullName>
    </recommendedName>
</protein>
<evidence type="ECO:0008006" key="3">
    <source>
        <dbReference type="Google" id="ProtNLM"/>
    </source>
</evidence>
<feature type="signal peptide" evidence="1">
    <location>
        <begin position="1"/>
        <end position="18"/>
    </location>
</feature>
<evidence type="ECO:0000256" key="1">
    <source>
        <dbReference type="SAM" id="SignalP"/>
    </source>
</evidence>
<dbReference type="AlphaFoldDB" id="A0A7S0C4D6"/>
<reference evidence="2" key="1">
    <citation type="submission" date="2021-01" db="EMBL/GenBank/DDBJ databases">
        <authorList>
            <person name="Corre E."/>
            <person name="Pelletier E."/>
            <person name="Niang G."/>
            <person name="Scheremetjew M."/>
            <person name="Finn R."/>
            <person name="Kale V."/>
            <person name="Holt S."/>
            <person name="Cochrane G."/>
            <person name="Meng A."/>
            <person name="Brown T."/>
            <person name="Cohen L."/>
        </authorList>
    </citation>
    <scope>NUCLEOTIDE SEQUENCE</scope>
    <source>
        <strain evidence="2">CCAP1064/1</strain>
    </source>
</reference>
<accession>A0A7S0C4D6</accession>